<feature type="region of interest" description="Disordered" evidence="1">
    <location>
        <begin position="1"/>
        <end position="21"/>
    </location>
</feature>
<keyword evidence="3" id="KW-1185">Reference proteome</keyword>
<proteinExistence type="predicted"/>
<feature type="non-terminal residue" evidence="2">
    <location>
        <position position="136"/>
    </location>
</feature>
<evidence type="ECO:0000313" key="2">
    <source>
        <dbReference type="EMBL" id="MED6113028.1"/>
    </source>
</evidence>
<dbReference type="EMBL" id="JASCZI010000698">
    <property type="protein sequence ID" value="MED6113028.1"/>
    <property type="molecule type" value="Genomic_DNA"/>
</dbReference>
<evidence type="ECO:0000256" key="1">
    <source>
        <dbReference type="SAM" id="MobiDB-lite"/>
    </source>
</evidence>
<organism evidence="2 3">
    <name type="scientific">Stylosanthes scabra</name>
    <dbReference type="NCBI Taxonomy" id="79078"/>
    <lineage>
        <taxon>Eukaryota</taxon>
        <taxon>Viridiplantae</taxon>
        <taxon>Streptophyta</taxon>
        <taxon>Embryophyta</taxon>
        <taxon>Tracheophyta</taxon>
        <taxon>Spermatophyta</taxon>
        <taxon>Magnoliopsida</taxon>
        <taxon>eudicotyledons</taxon>
        <taxon>Gunneridae</taxon>
        <taxon>Pentapetalae</taxon>
        <taxon>rosids</taxon>
        <taxon>fabids</taxon>
        <taxon>Fabales</taxon>
        <taxon>Fabaceae</taxon>
        <taxon>Papilionoideae</taxon>
        <taxon>50 kb inversion clade</taxon>
        <taxon>dalbergioids sensu lato</taxon>
        <taxon>Dalbergieae</taxon>
        <taxon>Pterocarpus clade</taxon>
        <taxon>Stylosanthes</taxon>
    </lineage>
</organism>
<sequence length="136" mass="14602">MCNTVNNRSTDATGEAIIDGEPRLSSPSAGLVRMNIKSIKNFGIGCNPSNTSCKSFTTRIRNSIIVGHDPNLIHVLPPNIGEIKAVSTNNIIIIVPRRTKATVMAGGIHEGIRKEEIIMIHLPLTVISCSQVGSFV</sequence>
<gene>
    <name evidence="2" type="ORF">PIB30_067221</name>
</gene>
<dbReference type="Proteomes" id="UP001341840">
    <property type="component" value="Unassembled WGS sequence"/>
</dbReference>
<reference evidence="2 3" key="1">
    <citation type="journal article" date="2023" name="Plants (Basel)">
        <title>Bridging the Gap: Combining Genomics and Transcriptomics Approaches to Understand Stylosanthes scabra, an Orphan Legume from the Brazilian Caatinga.</title>
        <authorList>
            <person name="Ferreira-Neto J.R.C."/>
            <person name="da Silva M.D."/>
            <person name="Binneck E."/>
            <person name="de Melo N.F."/>
            <person name="da Silva R.H."/>
            <person name="de Melo A.L.T.M."/>
            <person name="Pandolfi V."/>
            <person name="Bustamante F.O."/>
            <person name="Brasileiro-Vidal A.C."/>
            <person name="Benko-Iseppon A.M."/>
        </authorList>
    </citation>
    <scope>NUCLEOTIDE SEQUENCE [LARGE SCALE GENOMIC DNA]</scope>
    <source>
        <tissue evidence="2">Leaves</tissue>
    </source>
</reference>
<feature type="compositionally biased region" description="Polar residues" evidence="1">
    <location>
        <begin position="1"/>
        <end position="12"/>
    </location>
</feature>
<accession>A0ABU6QMF2</accession>
<protein>
    <submittedName>
        <fullName evidence="2">Uncharacterized protein</fullName>
    </submittedName>
</protein>
<name>A0ABU6QMF2_9FABA</name>
<comment type="caution">
    <text evidence="2">The sequence shown here is derived from an EMBL/GenBank/DDBJ whole genome shotgun (WGS) entry which is preliminary data.</text>
</comment>
<evidence type="ECO:0000313" key="3">
    <source>
        <dbReference type="Proteomes" id="UP001341840"/>
    </source>
</evidence>